<protein>
    <submittedName>
        <fullName evidence="3">RHTO0S13e04720g1_1</fullName>
    </submittedName>
</protein>
<sequence>MEQLLNDHELSAEIQSLRATVDLLASQKLRYPNNYVPPVEERHKRATLVNVPVCEPPTTTHGSDDDDAPVIETLNLTIKSLKPPLTFTLAARPTATIGDLKAELSAKEADAPVPQAQRWILKGKAMGDTKLLKEFAVQDGTVVNLMVTKTTTPPAASTSSDPSDVPALTLSEPSSSSSNPPQVSLSRDLDHLPLTTSTSSDNPQLAGDSDAFLSTVSSPSLWKDVRNVCEARFDKKDEAQRVWEGMFAGARDWISPNDKALIREQVGYSAMGGV</sequence>
<dbReference type="EMBL" id="LK052948">
    <property type="protein sequence ID" value="CDR47013.1"/>
    <property type="molecule type" value="Genomic_DNA"/>
</dbReference>
<feature type="domain" description="Ubiquitin-like" evidence="2">
    <location>
        <begin position="74"/>
        <end position="152"/>
    </location>
</feature>
<dbReference type="AlphaFoldDB" id="A0A061BGI4"/>
<evidence type="ECO:0000256" key="1">
    <source>
        <dbReference type="SAM" id="MobiDB-lite"/>
    </source>
</evidence>
<dbReference type="InterPro" id="IPR000626">
    <property type="entry name" value="Ubiquitin-like_dom"/>
</dbReference>
<dbReference type="SUPFAM" id="SSF54236">
    <property type="entry name" value="Ubiquitin-like"/>
    <property type="match status" value="1"/>
</dbReference>
<evidence type="ECO:0000313" key="3">
    <source>
        <dbReference type="EMBL" id="CDR47013.1"/>
    </source>
</evidence>
<dbReference type="PROSITE" id="PS50053">
    <property type="entry name" value="UBIQUITIN_2"/>
    <property type="match status" value="1"/>
</dbReference>
<organism evidence="3">
    <name type="scientific">Rhodotorula toruloides</name>
    <name type="common">Yeast</name>
    <name type="synonym">Rhodosporidium toruloides</name>
    <dbReference type="NCBI Taxonomy" id="5286"/>
    <lineage>
        <taxon>Eukaryota</taxon>
        <taxon>Fungi</taxon>
        <taxon>Dikarya</taxon>
        <taxon>Basidiomycota</taxon>
        <taxon>Pucciniomycotina</taxon>
        <taxon>Microbotryomycetes</taxon>
        <taxon>Sporidiobolales</taxon>
        <taxon>Sporidiobolaceae</taxon>
        <taxon>Rhodotorula</taxon>
    </lineage>
</organism>
<gene>
    <name evidence="3" type="ORF">RHTO0S_13e04720g</name>
</gene>
<reference evidence="3" key="1">
    <citation type="journal article" date="2014" name="Genome Announc.">
        <title>Draft genome sequence of Rhodosporidium toruloides CECT1137, an oleaginous yeast of biotechnological interest.</title>
        <authorList>
            <person name="Morin N."/>
            <person name="Calcas X."/>
            <person name="Devillers H."/>
            <person name="Durrens P."/>
            <person name="Sherman D.J."/>
            <person name="Nicaud J.-M."/>
            <person name="Neuveglise C."/>
        </authorList>
    </citation>
    <scope>NUCLEOTIDE SEQUENCE</scope>
    <source>
        <strain evidence="3">CECT1137</strain>
    </source>
</reference>
<proteinExistence type="predicted"/>
<accession>A0A061BGI4</accession>
<dbReference type="Gene3D" id="3.10.20.90">
    <property type="entry name" value="Phosphatidylinositol 3-kinase Catalytic Subunit, Chain A, domain 1"/>
    <property type="match status" value="1"/>
</dbReference>
<dbReference type="InterPro" id="IPR029071">
    <property type="entry name" value="Ubiquitin-like_domsf"/>
</dbReference>
<evidence type="ECO:0000259" key="2">
    <source>
        <dbReference type="PROSITE" id="PS50053"/>
    </source>
</evidence>
<dbReference type="OrthoDB" id="428577at2759"/>
<feature type="compositionally biased region" description="Low complexity" evidence="1">
    <location>
        <begin position="152"/>
        <end position="186"/>
    </location>
</feature>
<dbReference type="Pfam" id="PF00240">
    <property type="entry name" value="ubiquitin"/>
    <property type="match status" value="1"/>
</dbReference>
<dbReference type="CDD" id="cd17039">
    <property type="entry name" value="Ubl_ubiquitin_like"/>
    <property type="match status" value="1"/>
</dbReference>
<dbReference type="SMART" id="SM00213">
    <property type="entry name" value="UBQ"/>
    <property type="match status" value="1"/>
</dbReference>
<name>A0A061BGI4_RHOTO</name>
<feature type="region of interest" description="Disordered" evidence="1">
    <location>
        <begin position="152"/>
        <end position="187"/>
    </location>
</feature>